<reference evidence="3" key="1">
    <citation type="submission" date="2016-10" db="EMBL/GenBank/DDBJ databases">
        <authorList>
            <person name="Varghese N."/>
            <person name="Submissions S."/>
        </authorList>
    </citation>
    <scope>NUCLEOTIDE SEQUENCE [LARGE SCALE GENOMIC DNA]</scope>
    <source>
        <strain evidence="3">DSM 45237</strain>
    </source>
</reference>
<dbReference type="SUPFAM" id="SSF69322">
    <property type="entry name" value="Tricorn protease domain 2"/>
    <property type="match status" value="1"/>
</dbReference>
<name>A0A1H5JFK0_9ACTN</name>
<proteinExistence type="predicted"/>
<dbReference type="InterPro" id="IPR011047">
    <property type="entry name" value="Quinoprotein_ADH-like_sf"/>
</dbReference>
<dbReference type="AlphaFoldDB" id="A0A1H5JFK0"/>
<dbReference type="PANTHER" id="PTHR34512:SF30">
    <property type="entry name" value="OUTER MEMBRANE PROTEIN ASSEMBLY FACTOR BAMB"/>
    <property type="match status" value="1"/>
</dbReference>
<dbReference type="PROSITE" id="PS50035">
    <property type="entry name" value="PLD"/>
    <property type="match status" value="1"/>
</dbReference>
<dbReference type="Proteomes" id="UP000181980">
    <property type="component" value="Unassembled WGS sequence"/>
</dbReference>
<dbReference type="SUPFAM" id="SSF50998">
    <property type="entry name" value="Quinoprotein alcohol dehydrogenase-like"/>
    <property type="match status" value="1"/>
</dbReference>
<dbReference type="EMBL" id="FNUC01000003">
    <property type="protein sequence ID" value="SEE50448.1"/>
    <property type="molecule type" value="Genomic_DNA"/>
</dbReference>
<dbReference type="Gene3D" id="2.130.10.10">
    <property type="entry name" value="YVTN repeat-like/Quinoprotein amine dehydrogenase"/>
    <property type="match status" value="2"/>
</dbReference>
<dbReference type="PANTHER" id="PTHR34512">
    <property type="entry name" value="CELL SURFACE PROTEIN"/>
    <property type="match status" value="1"/>
</dbReference>
<sequence>MAGIAGLAAIGLDAPGAAAAPSPSTLRRGLTVTDLGPAATALYHTRGVVAADGVLYVGSRNLEPTRVFGVDLATKTAVSEIHLGYMNAIGDIAVDPTGRYVYAGGDHQGGVTTGNLYRIDVTDPEKRAEDISLTQENIQGISVAPDGVVYFAGRWTPRTAYQWDPVTRQTTKIGSMPANIARLEAVASSGTTIFCGGVVNLEGNRAQARLFAIDRVTGQTTDITPPEVLEVGSGVRDLNVIDGKLFVGVTAFAAPSPLVLIDAANPSSYEMLSFPGIETREFCRVGDSVYFRGGSYDLVTGRLAGFPVRSGGGSLSYSAWGDKLVGVGRTGQAYIIDLAARTVDEFRFVDTGVRPSPQLVMGIAAGGGYAYACSGGMLTRHDLSTGEVVNFDTPGETKSAIFYDGIVWLAQYGGGGLWGYDSRTDEPPWLVAALPVLQNRSLRIAVDTQNDLILIGVQSDQLGGGSLCVYHRDTELIDVFENPISMAERTRAVICHEGIAYLGGENTQSDSPQATVVAFDPVAGVELWRMETGQPNGIGELAVRGRHLYGISRGGGFFVIDIPSRAIVHRADVSGISPGEATLITNRDAVYGVSDTSLFRFDPATFAPTVMVDELDGGWYGWPRVGLDERGRFYTLRDRNLIQVDLGPASRRPRR</sequence>
<dbReference type="GO" id="GO:0006793">
    <property type="term" value="P:phosphorus metabolic process"/>
    <property type="evidence" value="ECO:0007669"/>
    <property type="project" value="UniProtKB-ARBA"/>
</dbReference>
<evidence type="ECO:0000259" key="1">
    <source>
        <dbReference type="PROSITE" id="PS50035"/>
    </source>
</evidence>
<feature type="domain" description="PLD phosphodiesterase" evidence="1">
    <location>
        <begin position="39"/>
        <end position="66"/>
    </location>
</feature>
<evidence type="ECO:0000313" key="2">
    <source>
        <dbReference type="EMBL" id="SEE50448.1"/>
    </source>
</evidence>
<dbReference type="OrthoDB" id="3904067at2"/>
<dbReference type="RefSeq" id="WP_141711538.1">
    <property type="nucleotide sequence ID" value="NZ_FNUC01000003.1"/>
</dbReference>
<dbReference type="InterPro" id="IPR001736">
    <property type="entry name" value="PLipase_D/transphosphatidylase"/>
</dbReference>
<dbReference type="GO" id="GO:0003824">
    <property type="term" value="F:catalytic activity"/>
    <property type="evidence" value="ECO:0007669"/>
    <property type="project" value="InterPro"/>
</dbReference>
<keyword evidence="3" id="KW-1185">Reference proteome</keyword>
<gene>
    <name evidence="2" type="ORF">SAMN04488561_1537</name>
</gene>
<protein>
    <recommendedName>
        <fullName evidence="1">PLD phosphodiesterase domain-containing protein</fullName>
    </recommendedName>
</protein>
<dbReference type="InterPro" id="IPR015943">
    <property type="entry name" value="WD40/YVTN_repeat-like_dom_sf"/>
</dbReference>
<accession>A0A1H5JFK0</accession>
<evidence type="ECO:0000313" key="3">
    <source>
        <dbReference type="Proteomes" id="UP000181980"/>
    </source>
</evidence>
<organism evidence="2 3">
    <name type="scientific">Jiangella alba</name>
    <dbReference type="NCBI Taxonomy" id="561176"/>
    <lineage>
        <taxon>Bacteria</taxon>
        <taxon>Bacillati</taxon>
        <taxon>Actinomycetota</taxon>
        <taxon>Actinomycetes</taxon>
        <taxon>Jiangellales</taxon>
        <taxon>Jiangellaceae</taxon>
        <taxon>Jiangella</taxon>
    </lineage>
</organism>
<dbReference type="STRING" id="561176.SAMN04488561_1537"/>